<dbReference type="NCBIfam" id="TIGR00797">
    <property type="entry name" value="matE"/>
    <property type="match status" value="1"/>
</dbReference>
<keyword evidence="3" id="KW-1003">Cell membrane</keyword>
<dbReference type="PANTHER" id="PTHR43823:SF3">
    <property type="entry name" value="MULTIDRUG EXPORT PROTEIN MEPA"/>
    <property type="match status" value="1"/>
</dbReference>
<evidence type="ECO:0000256" key="1">
    <source>
        <dbReference type="ARBA" id="ARBA00004651"/>
    </source>
</evidence>
<feature type="transmembrane region" description="Helical" evidence="7">
    <location>
        <begin position="414"/>
        <end position="435"/>
    </location>
</feature>
<gene>
    <name evidence="8" type="ORF">DXA38_16230</name>
</gene>
<evidence type="ECO:0000313" key="8">
    <source>
        <dbReference type="EMBL" id="RGC12520.1"/>
    </source>
</evidence>
<organism evidence="8 9">
    <name type="scientific">Clostridium innocuum</name>
    <dbReference type="NCBI Taxonomy" id="1522"/>
    <lineage>
        <taxon>Bacteria</taxon>
        <taxon>Bacillati</taxon>
        <taxon>Bacillota</taxon>
        <taxon>Clostridia</taxon>
        <taxon>Eubacteriales</taxon>
        <taxon>Clostridiaceae</taxon>
        <taxon>Clostridium</taxon>
    </lineage>
</organism>
<feature type="transmembrane region" description="Helical" evidence="7">
    <location>
        <begin position="357"/>
        <end position="380"/>
    </location>
</feature>
<evidence type="ECO:0000313" key="9">
    <source>
        <dbReference type="Proteomes" id="UP000260025"/>
    </source>
</evidence>
<feature type="transmembrane region" description="Helical" evidence="7">
    <location>
        <begin position="134"/>
        <end position="156"/>
    </location>
</feature>
<comment type="caution">
    <text evidence="8">The sequence shown here is derived from an EMBL/GenBank/DDBJ whole genome shotgun (WGS) entry which is preliminary data.</text>
</comment>
<protein>
    <submittedName>
        <fullName evidence="8">MATE family efflux transporter</fullName>
    </submittedName>
</protein>
<reference evidence="8 9" key="1">
    <citation type="submission" date="2018-08" db="EMBL/GenBank/DDBJ databases">
        <title>A genome reference for cultivated species of the human gut microbiota.</title>
        <authorList>
            <person name="Zou Y."/>
            <person name="Xue W."/>
            <person name="Luo G."/>
        </authorList>
    </citation>
    <scope>NUCLEOTIDE SEQUENCE [LARGE SCALE GENOMIC DNA]</scope>
    <source>
        <strain evidence="8 9">OF01-2LB</strain>
    </source>
</reference>
<dbReference type="Pfam" id="PF01554">
    <property type="entry name" value="MatE"/>
    <property type="match status" value="2"/>
</dbReference>
<dbReference type="InterPro" id="IPR002528">
    <property type="entry name" value="MATE_fam"/>
</dbReference>
<dbReference type="GO" id="GO:0015297">
    <property type="term" value="F:antiporter activity"/>
    <property type="evidence" value="ECO:0007669"/>
    <property type="project" value="InterPro"/>
</dbReference>
<evidence type="ECO:0000256" key="6">
    <source>
        <dbReference type="ARBA" id="ARBA00023136"/>
    </source>
</evidence>
<feature type="transmembrane region" description="Helical" evidence="7">
    <location>
        <begin position="12"/>
        <end position="34"/>
    </location>
</feature>
<feature type="transmembrane region" description="Helical" evidence="7">
    <location>
        <begin position="387"/>
        <end position="408"/>
    </location>
</feature>
<dbReference type="PANTHER" id="PTHR43823">
    <property type="entry name" value="SPORULATION PROTEIN YKVU"/>
    <property type="match status" value="1"/>
</dbReference>
<feature type="transmembrane region" description="Helical" evidence="7">
    <location>
        <begin position="189"/>
        <end position="214"/>
    </location>
</feature>
<evidence type="ECO:0000256" key="7">
    <source>
        <dbReference type="SAM" id="Phobius"/>
    </source>
</evidence>
<dbReference type="InterPro" id="IPR048279">
    <property type="entry name" value="MdtK-like"/>
</dbReference>
<dbReference type="Proteomes" id="UP000260025">
    <property type="component" value="Unassembled WGS sequence"/>
</dbReference>
<feature type="transmembrane region" description="Helical" evidence="7">
    <location>
        <begin position="163"/>
        <end position="183"/>
    </location>
</feature>
<evidence type="ECO:0000256" key="2">
    <source>
        <dbReference type="ARBA" id="ARBA00022448"/>
    </source>
</evidence>
<dbReference type="OrthoDB" id="9808954at2"/>
<sequence length="449" mass="48520">MDNILARKFSFSSLLVFALPNIIMMISLSMYIIIDGMFVSRLIGTTALSAVNMFYPAICFEMAVAIMLATGGSAMIARKMGEGKLQEARGSFSFLIAVELVIGIAVALFGNLFASEILGFLGATSVQAPLSIPYAKVIFTFAPAFFLQTAFQTFFVTAGKPTLGLCVTVLAGVTNIVLDYIFMAPLHMGIAGAAIATGIGYCIPAAVGMIYFLTARKNPLHFVRVRFERSVLLKACGNGSSEMVTNLANAVTTLLFNYTLLQFYGEDGVASITIILYVQYIFTALYFGYSNGIAPIISYKFGNNDTAQLRCIFKSSLVFLLIAALVTNALLHLTIKDALTIFTPAHSSVYEITLHGFMRYSMAFAVMGLGIFSSAMFTAFSDGRTSAIISFSRTFIFLIGMICILPHILGEAGVWIAVPAAEILGGIVAAGYLILKNDEFSYFPKLKKL</sequence>
<dbReference type="GO" id="GO:0042910">
    <property type="term" value="F:xenobiotic transmembrane transporter activity"/>
    <property type="evidence" value="ECO:0007669"/>
    <property type="project" value="InterPro"/>
</dbReference>
<accession>A0A3E2VPM4</accession>
<dbReference type="PIRSF" id="PIRSF006603">
    <property type="entry name" value="DinF"/>
    <property type="match status" value="1"/>
</dbReference>
<feature type="transmembrane region" description="Helical" evidence="7">
    <location>
        <begin position="92"/>
        <end position="114"/>
    </location>
</feature>
<proteinExistence type="predicted"/>
<dbReference type="AlphaFoldDB" id="A0A3E2VPM4"/>
<dbReference type="RefSeq" id="WP_117444089.1">
    <property type="nucleotide sequence ID" value="NZ_JAJFEN010000064.1"/>
</dbReference>
<feature type="transmembrane region" description="Helical" evidence="7">
    <location>
        <begin position="268"/>
        <end position="290"/>
    </location>
</feature>
<dbReference type="GO" id="GO:0005886">
    <property type="term" value="C:plasma membrane"/>
    <property type="evidence" value="ECO:0007669"/>
    <property type="project" value="UniProtKB-SubCell"/>
</dbReference>
<evidence type="ECO:0000256" key="3">
    <source>
        <dbReference type="ARBA" id="ARBA00022475"/>
    </source>
</evidence>
<keyword evidence="5 7" id="KW-1133">Transmembrane helix</keyword>
<keyword evidence="4 7" id="KW-0812">Transmembrane</keyword>
<keyword evidence="6 7" id="KW-0472">Membrane</keyword>
<evidence type="ECO:0000256" key="5">
    <source>
        <dbReference type="ARBA" id="ARBA00022989"/>
    </source>
</evidence>
<feature type="transmembrane region" description="Helical" evidence="7">
    <location>
        <begin position="311"/>
        <end position="335"/>
    </location>
</feature>
<feature type="transmembrane region" description="Helical" evidence="7">
    <location>
        <begin position="54"/>
        <end position="71"/>
    </location>
</feature>
<feature type="transmembrane region" description="Helical" evidence="7">
    <location>
        <begin position="235"/>
        <end position="256"/>
    </location>
</feature>
<keyword evidence="2" id="KW-0813">Transport</keyword>
<evidence type="ECO:0000256" key="4">
    <source>
        <dbReference type="ARBA" id="ARBA00022692"/>
    </source>
</evidence>
<dbReference type="InterPro" id="IPR051327">
    <property type="entry name" value="MATE_MepA_subfamily"/>
</dbReference>
<comment type="subcellular location">
    <subcellularLocation>
        <location evidence="1">Cell membrane</location>
        <topology evidence="1">Multi-pass membrane protein</topology>
    </subcellularLocation>
</comment>
<name>A0A3E2VPM4_CLOIN</name>
<dbReference type="EMBL" id="QVEV01000029">
    <property type="protein sequence ID" value="RGC12520.1"/>
    <property type="molecule type" value="Genomic_DNA"/>
</dbReference>